<dbReference type="Proteomes" id="UP000309992">
    <property type="component" value="Unassembled WGS sequence"/>
</dbReference>
<protein>
    <submittedName>
        <fullName evidence="1">Pentapeptide repeat-containing protein</fullName>
    </submittedName>
</protein>
<proteinExistence type="predicted"/>
<reference evidence="1 2" key="1">
    <citation type="journal article" date="2015" name="Antonie Van Leeuwenhoek">
        <title>Prauserella endophytica sp. nov., an endophytic actinobacterium isolated from Tamarix taklamakanensis.</title>
        <authorList>
            <person name="Liu J.M."/>
            <person name="Habden X."/>
            <person name="Guo L."/>
            <person name="Tuo L."/>
            <person name="Jiang Z.K."/>
            <person name="Liu S.W."/>
            <person name="Liu X.F."/>
            <person name="Chen L."/>
            <person name="Li R.F."/>
            <person name="Zhang Y.Q."/>
            <person name="Sun C.H."/>
        </authorList>
    </citation>
    <scope>NUCLEOTIDE SEQUENCE [LARGE SCALE GENOMIC DNA]</scope>
    <source>
        <strain evidence="1 2">CGMCC 4.7182</strain>
    </source>
</reference>
<dbReference type="PANTHER" id="PTHR14136">
    <property type="entry name" value="BTB_POZ DOMAIN-CONTAINING PROTEIN KCTD9"/>
    <property type="match status" value="1"/>
</dbReference>
<evidence type="ECO:0000313" key="2">
    <source>
        <dbReference type="Proteomes" id="UP000309992"/>
    </source>
</evidence>
<accession>A0ABY2S9M6</accession>
<dbReference type="Gene3D" id="2.160.20.80">
    <property type="entry name" value="E3 ubiquitin-protein ligase SopA"/>
    <property type="match status" value="1"/>
</dbReference>
<dbReference type="Pfam" id="PF00805">
    <property type="entry name" value="Pentapeptide"/>
    <property type="match status" value="1"/>
</dbReference>
<dbReference type="EMBL" id="SWMS01000003">
    <property type="protein sequence ID" value="TKG72378.1"/>
    <property type="molecule type" value="Genomic_DNA"/>
</dbReference>
<organism evidence="1 2">
    <name type="scientific">Prauserella endophytica</name>
    <dbReference type="NCBI Taxonomy" id="1592324"/>
    <lineage>
        <taxon>Bacteria</taxon>
        <taxon>Bacillati</taxon>
        <taxon>Actinomycetota</taxon>
        <taxon>Actinomycetes</taxon>
        <taxon>Pseudonocardiales</taxon>
        <taxon>Pseudonocardiaceae</taxon>
        <taxon>Prauserella</taxon>
        <taxon>Prauserella coralliicola group</taxon>
    </lineage>
</organism>
<dbReference type="SUPFAM" id="SSF141571">
    <property type="entry name" value="Pentapeptide repeat-like"/>
    <property type="match status" value="1"/>
</dbReference>
<dbReference type="PANTHER" id="PTHR14136:SF17">
    <property type="entry name" value="BTB_POZ DOMAIN-CONTAINING PROTEIN KCTD9"/>
    <property type="match status" value="1"/>
</dbReference>
<sequence length="282" mass="30536">MPDPSAPAGAATTEGDFRTRLRADCASCFGLCCVVPAFSASADFAVDKPARTPCRNLLADFGCGIHDRLRDKGFPGCTVYDCFGAGQQVCQVTFAGTDWRGAPDTAERMFTVFPVMRELHELLWYVNEALTLRAARPAHPELTAAREETERLTLLGPDALAELDVRPHWQSVNAVLSRVSELVRRGVRRPAELRGADLIGRDFHKADLRGANLRGAFLIGADLRRADLRLADVVGADTRGADLRGADLSTSLFLIQSQLDAARGDGTTKLPPALARPAHWAS</sequence>
<keyword evidence="2" id="KW-1185">Reference proteome</keyword>
<name>A0ABY2S9M6_9PSEU</name>
<comment type="caution">
    <text evidence="1">The sequence shown here is derived from an EMBL/GenBank/DDBJ whole genome shotgun (WGS) entry which is preliminary data.</text>
</comment>
<gene>
    <name evidence="1" type="ORF">FCN18_09045</name>
</gene>
<dbReference type="InterPro" id="IPR051082">
    <property type="entry name" value="Pentapeptide-BTB/POZ_domain"/>
</dbReference>
<dbReference type="RefSeq" id="WP_137094378.1">
    <property type="nucleotide sequence ID" value="NZ_SWMS01000003.1"/>
</dbReference>
<evidence type="ECO:0000313" key="1">
    <source>
        <dbReference type="EMBL" id="TKG72378.1"/>
    </source>
</evidence>
<dbReference type="InterPro" id="IPR001646">
    <property type="entry name" value="5peptide_repeat"/>
</dbReference>